<accession>A0ABT1XTS3</accession>
<gene>
    <name evidence="1" type="ORF">NSO95_13870</name>
</gene>
<dbReference type="SUPFAM" id="SSF53335">
    <property type="entry name" value="S-adenosyl-L-methionine-dependent methyltransferases"/>
    <property type="match status" value="1"/>
</dbReference>
<comment type="caution">
    <text evidence="1">The sequence shown here is derived from an EMBL/GenBank/DDBJ whole genome shotgun (WGS) entry which is preliminary data.</text>
</comment>
<dbReference type="Proteomes" id="UP001206067">
    <property type="component" value="Unassembled WGS sequence"/>
</dbReference>
<keyword evidence="1" id="KW-0489">Methyltransferase</keyword>
<reference evidence="1 2" key="1">
    <citation type="submission" date="2022-08" db="EMBL/GenBank/DDBJ databases">
        <title>Polyphasic taxonomy analysis of Qipengyuania sp.RS5-5.</title>
        <authorList>
            <person name="Xamxidin M."/>
            <person name="Wu M."/>
        </authorList>
    </citation>
    <scope>NUCLEOTIDE SEQUENCE [LARGE SCALE GENOMIC DNA]</scope>
    <source>
        <strain evidence="1 2">RS5-5</strain>
    </source>
</reference>
<keyword evidence="2" id="KW-1185">Reference proteome</keyword>
<dbReference type="Pfam" id="PF13578">
    <property type="entry name" value="Methyltransf_24"/>
    <property type="match status" value="1"/>
</dbReference>
<organism evidence="1 2">
    <name type="scientific">Parerythrobacter lacustris</name>
    <dbReference type="NCBI Taxonomy" id="2969984"/>
    <lineage>
        <taxon>Bacteria</taxon>
        <taxon>Pseudomonadati</taxon>
        <taxon>Pseudomonadota</taxon>
        <taxon>Alphaproteobacteria</taxon>
        <taxon>Sphingomonadales</taxon>
        <taxon>Erythrobacteraceae</taxon>
        <taxon>Parerythrobacter</taxon>
    </lineage>
</organism>
<dbReference type="EMBL" id="JANKHH010000007">
    <property type="protein sequence ID" value="MCR2835032.1"/>
    <property type="molecule type" value="Genomic_DNA"/>
</dbReference>
<dbReference type="InterPro" id="IPR029063">
    <property type="entry name" value="SAM-dependent_MTases_sf"/>
</dbReference>
<evidence type="ECO:0000313" key="2">
    <source>
        <dbReference type="Proteomes" id="UP001206067"/>
    </source>
</evidence>
<evidence type="ECO:0000313" key="1">
    <source>
        <dbReference type="EMBL" id="MCR2835032.1"/>
    </source>
</evidence>
<sequence length="216" mass="24241">MHMLKGRYVDTMQGLAAWGPLAQFGQSATAGSPYGWRRWAASLLAIYDTGRMVELDLPWWNVAATREVERFLAARPGARVFEWGAGASTVWLARRATEVISVEHDADWLGKFEVQTEPFDNVRLMHRSIETSSYVDAIAECSDPFDLIVVDGRQRVSCLEKAKARLVPNGAILFDDSGRSRYRAGIESCGLNERHFHGRSFCVPYPDHTSLLVRHG</sequence>
<proteinExistence type="predicted"/>
<keyword evidence="1" id="KW-0808">Transferase</keyword>
<protein>
    <submittedName>
        <fullName evidence="1">Class I SAM-dependent methyltransferase</fullName>
    </submittedName>
</protein>
<dbReference type="GO" id="GO:0008168">
    <property type="term" value="F:methyltransferase activity"/>
    <property type="evidence" value="ECO:0007669"/>
    <property type="project" value="UniProtKB-KW"/>
</dbReference>
<dbReference type="GO" id="GO:0032259">
    <property type="term" value="P:methylation"/>
    <property type="evidence" value="ECO:0007669"/>
    <property type="project" value="UniProtKB-KW"/>
</dbReference>
<dbReference type="Gene3D" id="3.40.50.150">
    <property type="entry name" value="Vaccinia Virus protein VP39"/>
    <property type="match status" value="1"/>
</dbReference>
<name>A0ABT1XTS3_9SPHN</name>
<dbReference type="RefSeq" id="WP_257596904.1">
    <property type="nucleotide sequence ID" value="NZ_JANKHH010000007.1"/>
</dbReference>